<dbReference type="InterPro" id="IPR014284">
    <property type="entry name" value="RNA_pol_sigma-70_dom"/>
</dbReference>
<dbReference type="NCBIfam" id="TIGR02937">
    <property type="entry name" value="sigma70-ECF"/>
    <property type="match status" value="1"/>
</dbReference>
<evidence type="ECO:0000256" key="2">
    <source>
        <dbReference type="ARBA" id="ARBA00011344"/>
    </source>
</evidence>
<dbReference type="Gene3D" id="1.10.10.10">
    <property type="entry name" value="Winged helix-like DNA-binding domain superfamily/Winged helix DNA-binding domain"/>
    <property type="match status" value="1"/>
</dbReference>
<dbReference type="Pfam" id="PF04542">
    <property type="entry name" value="Sigma70_r2"/>
    <property type="match status" value="1"/>
</dbReference>
<dbReference type="InterPro" id="IPR014305">
    <property type="entry name" value="RNA_pol_sigma-G_actinobac"/>
</dbReference>
<dbReference type="GO" id="GO:0003677">
    <property type="term" value="F:DNA binding"/>
    <property type="evidence" value="ECO:0007669"/>
    <property type="project" value="InterPro"/>
</dbReference>
<feature type="region of interest" description="Disordered" evidence="6">
    <location>
        <begin position="189"/>
        <end position="211"/>
    </location>
</feature>
<dbReference type="InterPro" id="IPR036388">
    <property type="entry name" value="WH-like_DNA-bd_sf"/>
</dbReference>
<comment type="similarity">
    <text evidence="1">Belongs to the sigma-70 factor family. ECF subfamily.</text>
</comment>
<dbReference type="SUPFAM" id="SSF88659">
    <property type="entry name" value="Sigma3 and sigma4 domains of RNA polymerase sigma factors"/>
    <property type="match status" value="1"/>
</dbReference>
<evidence type="ECO:0000259" key="9">
    <source>
        <dbReference type="Pfam" id="PF12680"/>
    </source>
</evidence>
<evidence type="ECO:0000256" key="4">
    <source>
        <dbReference type="ARBA" id="ARBA00023082"/>
    </source>
</evidence>
<evidence type="ECO:0000256" key="6">
    <source>
        <dbReference type="SAM" id="MobiDB-lite"/>
    </source>
</evidence>
<keyword evidence="5" id="KW-0804">Transcription</keyword>
<dbReference type="InterPro" id="IPR007627">
    <property type="entry name" value="RNA_pol_sigma70_r2"/>
</dbReference>
<dbReference type="InterPro" id="IPR039425">
    <property type="entry name" value="RNA_pol_sigma-70-like"/>
</dbReference>
<dbReference type="InterPro" id="IPR032710">
    <property type="entry name" value="NTF2-like_dom_sf"/>
</dbReference>
<organism evidence="10 11">
    <name type="scientific">Actinophytocola oryzae</name>
    <dbReference type="NCBI Taxonomy" id="502181"/>
    <lineage>
        <taxon>Bacteria</taxon>
        <taxon>Bacillati</taxon>
        <taxon>Actinomycetota</taxon>
        <taxon>Actinomycetes</taxon>
        <taxon>Pseudonocardiales</taxon>
        <taxon>Pseudonocardiaceae</taxon>
    </lineage>
</organism>
<dbReference type="CDD" id="cd06171">
    <property type="entry name" value="Sigma70_r4"/>
    <property type="match status" value="1"/>
</dbReference>
<comment type="subunit">
    <text evidence="2">Interacts transiently with the RNA polymerase catalytic core formed by RpoA, RpoB, RpoC and RpoZ (2 alpha, 1 beta, 1 beta' and 1 omega subunit) to form the RNA polymerase holoenzyme that can initiate transcription.</text>
</comment>
<name>A0A4R7V470_9PSEU</name>
<evidence type="ECO:0000313" key="11">
    <source>
        <dbReference type="Proteomes" id="UP000294927"/>
    </source>
</evidence>
<dbReference type="NCBIfam" id="NF006089">
    <property type="entry name" value="PRK08241.1"/>
    <property type="match status" value="1"/>
</dbReference>
<feature type="domain" description="RNA polymerase sigma factor 70 region 4 type 2" evidence="8">
    <location>
        <begin position="141"/>
        <end position="192"/>
    </location>
</feature>
<dbReference type="InterPro" id="IPR013249">
    <property type="entry name" value="RNA_pol_sigma70_r4_t2"/>
</dbReference>
<dbReference type="InterPro" id="IPR013324">
    <property type="entry name" value="RNA_pol_sigma_r3/r4-like"/>
</dbReference>
<evidence type="ECO:0000313" key="10">
    <source>
        <dbReference type="EMBL" id="TDV44218.1"/>
    </source>
</evidence>
<evidence type="ECO:0000259" key="8">
    <source>
        <dbReference type="Pfam" id="PF08281"/>
    </source>
</evidence>
<dbReference type="Gene3D" id="1.10.1740.10">
    <property type="match status" value="1"/>
</dbReference>
<evidence type="ECO:0000256" key="5">
    <source>
        <dbReference type="ARBA" id="ARBA00023163"/>
    </source>
</evidence>
<dbReference type="SUPFAM" id="SSF88946">
    <property type="entry name" value="Sigma2 domain of RNA polymerase sigma factors"/>
    <property type="match status" value="1"/>
</dbReference>
<keyword evidence="11" id="KW-1185">Reference proteome</keyword>
<evidence type="ECO:0000256" key="3">
    <source>
        <dbReference type="ARBA" id="ARBA00023015"/>
    </source>
</evidence>
<evidence type="ECO:0000256" key="1">
    <source>
        <dbReference type="ARBA" id="ARBA00010641"/>
    </source>
</evidence>
<sequence>MDLISRARAGDGEAFRALTEPHRRELQVHCYRMLGSFQDAEDALQDTLLSAWRGLGGFDGLASLRTWLYRIATNRCLTTLRSTSRRPVKEWDIPGVEPPEPTRFGEVPWLEPLPDALLDGALNLPLGPEARFEQTESISLAFVTALQVLPPRQLAVLILRDVLGFHASEVADMLDTTVESVKSTLKRARASLRRRRSTGADREPPPAAGSSSEDAIVAKFVRAYESTDIDAVVALLTDDVFISMPPLPFEYEGRDLVGRFCAGLFDAGRRFRLVLTRANGQPAFGAYVRASDGTHHGAGLFVIALTGDRIDGIELHDRVWQDRRRRLGGQTSSLQVSAARATLTGPKKHLPRRLPIGSLRYESLTISATGVLVKLRSHQGKTFRFDSLPSLL</sequence>
<dbReference type="EMBL" id="SOCP01000014">
    <property type="protein sequence ID" value="TDV44218.1"/>
    <property type="molecule type" value="Genomic_DNA"/>
</dbReference>
<gene>
    <name evidence="10" type="ORF">CLV71_114127</name>
</gene>
<protein>
    <submittedName>
        <fullName evidence="10">RNA polymerase sigma-70 factor (ECF subfamily)</fullName>
    </submittedName>
</protein>
<keyword evidence="3" id="KW-0805">Transcription regulation</keyword>
<dbReference type="InterPro" id="IPR013325">
    <property type="entry name" value="RNA_pol_sigma_r2"/>
</dbReference>
<feature type="domain" description="RNA polymerase sigma-70 region 2" evidence="7">
    <location>
        <begin position="20"/>
        <end position="86"/>
    </location>
</feature>
<comment type="caution">
    <text evidence="10">The sequence shown here is derived from an EMBL/GenBank/DDBJ whole genome shotgun (WGS) entry which is preliminary data.</text>
</comment>
<dbReference type="Gene3D" id="3.10.450.50">
    <property type="match status" value="1"/>
</dbReference>
<dbReference type="PANTHER" id="PTHR43133:SF65">
    <property type="entry name" value="ECF RNA POLYMERASE SIGMA FACTOR SIGG"/>
    <property type="match status" value="1"/>
</dbReference>
<feature type="domain" description="SnoaL-like" evidence="9">
    <location>
        <begin position="217"/>
        <end position="288"/>
    </location>
</feature>
<dbReference type="Proteomes" id="UP000294927">
    <property type="component" value="Unassembled WGS sequence"/>
</dbReference>
<dbReference type="SUPFAM" id="SSF54427">
    <property type="entry name" value="NTF2-like"/>
    <property type="match status" value="1"/>
</dbReference>
<reference evidence="10 11" key="1">
    <citation type="submission" date="2019-03" db="EMBL/GenBank/DDBJ databases">
        <title>Genomic Encyclopedia of Archaeal and Bacterial Type Strains, Phase II (KMG-II): from individual species to whole genera.</title>
        <authorList>
            <person name="Goeker M."/>
        </authorList>
    </citation>
    <scope>NUCLEOTIDE SEQUENCE [LARGE SCALE GENOMIC DNA]</scope>
    <source>
        <strain evidence="10 11">DSM 45499</strain>
    </source>
</reference>
<dbReference type="GO" id="GO:0016987">
    <property type="term" value="F:sigma factor activity"/>
    <property type="evidence" value="ECO:0007669"/>
    <property type="project" value="UniProtKB-KW"/>
</dbReference>
<dbReference type="NCBIfam" id="TIGR02960">
    <property type="entry name" value="SigX5"/>
    <property type="match status" value="1"/>
</dbReference>
<dbReference type="GO" id="GO:0006352">
    <property type="term" value="P:DNA-templated transcription initiation"/>
    <property type="evidence" value="ECO:0007669"/>
    <property type="project" value="InterPro"/>
</dbReference>
<dbReference type="AlphaFoldDB" id="A0A4R7V470"/>
<proteinExistence type="inferred from homology"/>
<dbReference type="Pfam" id="PF08281">
    <property type="entry name" value="Sigma70_r4_2"/>
    <property type="match status" value="1"/>
</dbReference>
<dbReference type="InterPro" id="IPR037401">
    <property type="entry name" value="SnoaL-like"/>
</dbReference>
<dbReference type="Pfam" id="PF12680">
    <property type="entry name" value="SnoaL_2"/>
    <property type="match status" value="1"/>
</dbReference>
<accession>A0A4R7V470</accession>
<dbReference type="PANTHER" id="PTHR43133">
    <property type="entry name" value="RNA POLYMERASE ECF-TYPE SIGMA FACTO"/>
    <property type="match status" value="1"/>
</dbReference>
<keyword evidence="4" id="KW-0731">Sigma factor</keyword>
<evidence type="ECO:0000259" key="7">
    <source>
        <dbReference type="Pfam" id="PF04542"/>
    </source>
</evidence>